<keyword evidence="4" id="KW-0472">Membrane</keyword>
<keyword evidence="5" id="KW-0464">Manganese</keyword>
<evidence type="ECO:0000259" key="6">
    <source>
        <dbReference type="Pfam" id="PF00149"/>
    </source>
</evidence>
<reference evidence="8" key="1">
    <citation type="journal article" date="2019" name="Int. J. Syst. Evol. Microbiol.">
        <title>The Global Catalogue of Microorganisms (GCM) 10K type strain sequencing project: providing services to taxonomists for standard genome sequencing and annotation.</title>
        <authorList>
            <consortium name="The Broad Institute Genomics Platform"/>
            <consortium name="The Broad Institute Genome Sequencing Center for Infectious Disease"/>
            <person name="Wu L."/>
            <person name="Ma J."/>
        </authorList>
    </citation>
    <scope>NUCLEOTIDE SEQUENCE [LARGE SCALE GENOMIC DNA]</scope>
    <source>
        <strain evidence="8">CGMCC 1.12966</strain>
    </source>
</reference>
<accession>A0ABQ3HYH0</accession>
<dbReference type="GO" id="GO:0016787">
    <property type="term" value="F:hydrolase activity"/>
    <property type="evidence" value="ECO:0007669"/>
    <property type="project" value="UniProtKB-KW"/>
</dbReference>
<comment type="caution">
    <text evidence="7">The sequence shown here is derived from an EMBL/GenBank/DDBJ whole genome shotgun (WGS) entry which is preliminary data.</text>
</comment>
<name>A0ABQ3HYH0_9SPHI</name>
<evidence type="ECO:0000313" key="7">
    <source>
        <dbReference type="EMBL" id="GHE38729.1"/>
    </source>
</evidence>
<dbReference type="PANTHER" id="PTHR34990:SF2">
    <property type="entry name" value="BLL8164 PROTEIN"/>
    <property type="match status" value="1"/>
</dbReference>
<dbReference type="Pfam" id="PF00149">
    <property type="entry name" value="Metallophos"/>
    <property type="match status" value="1"/>
</dbReference>
<keyword evidence="3" id="KW-0479">Metal-binding</keyword>
<dbReference type="SUPFAM" id="SSF56300">
    <property type="entry name" value="Metallo-dependent phosphatases"/>
    <property type="match status" value="1"/>
</dbReference>
<protein>
    <submittedName>
        <fullName evidence="7">UDP-2,3-diacylglucosamine hydrolase</fullName>
    </submittedName>
</protein>
<keyword evidence="1" id="KW-1003">Cell membrane</keyword>
<dbReference type="PANTHER" id="PTHR34990">
    <property type="entry name" value="UDP-2,3-DIACYLGLUCOSAMINE HYDROLASE-RELATED"/>
    <property type="match status" value="1"/>
</dbReference>
<feature type="domain" description="Calcineurin-like phosphoesterase" evidence="6">
    <location>
        <begin position="23"/>
        <end position="220"/>
    </location>
</feature>
<keyword evidence="2" id="KW-0997">Cell inner membrane</keyword>
<organism evidence="7 8">
    <name type="scientific">Sphingobacterium griseoflavum</name>
    <dbReference type="NCBI Taxonomy" id="1474952"/>
    <lineage>
        <taxon>Bacteria</taxon>
        <taxon>Pseudomonadati</taxon>
        <taxon>Bacteroidota</taxon>
        <taxon>Sphingobacteriia</taxon>
        <taxon>Sphingobacteriales</taxon>
        <taxon>Sphingobacteriaceae</taxon>
        <taxon>Sphingobacterium</taxon>
    </lineage>
</organism>
<evidence type="ECO:0000256" key="3">
    <source>
        <dbReference type="ARBA" id="ARBA00022723"/>
    </source>
</evidence>
<dbReference type="Gene3D" id="3.60.21.10">
    <property type="match status" value="1"/>
</dbReference>
<keyword evidence="7" id="KW-0378">Hydrolase</keyword>
<evidence type="ECO:0000256" key="1">
    <source>
        <dbReference type="ARBA" id="ARBA00022475"/>
    </source>
</evidence>
<dbReference type="InterPro" id="IPR029052">
    <property type="entry name" value="Metallo-depent_PP-like"/>
</dbReference>
<dbReference type="CDD" id="cd07398">
    <property type="entry name" value="MPP_YbbF-LpxH"/>
    <property type="match status" value="1"/>
</dbReference>
<evidence type="ECO:0000256" key="5">
    <source>
        <dbReference type="ARBA" id="ARBA00023211"/>
    </source>
</evidence>
<dbReference type="Proteomes" id="UP000620550">
    <property type="component" value="Unassembled WGS sequence"/>
</dbReference>
<sequence length="292" mass="34263">MTIIYSYKNGYFEKTHMKREVELVVISDVHLGTYGCRSEELLRYLSSINPKKLILNGDIIDIWQFRKSYFPESHLRVLKYILDLAYQGCEVTYITGNHDEMLRKFGKMQFGHITLTNRLLLDLDGKKSWIFHGDVFDASIQHTKWLAKLGGWGYDRLIQLNNVVNWVLTKFGREKYSLSKQIKNSVKKAIKFISDFEETASHLAIENKYDYVICGHIHQPQIRRIDTKKGSCIYMNSGDWIENLTSLEYNQGVWEMFSYDEKKDVLLDYPAEAMQFRSNLEELLENIIKGTL</sequence>
<proteinExistence type="predicted"/>
<gene>
    <name evidence="7" type="ORF">GCM10017764_22350</name>
</gene>
<dbReference type="InterPro" id="IPR004843">
    <property type="entry name" value="Calcineurin-like_PHP"/>
</dbReference>
<evidence type="ECO:0000256" key="2">
    <source>
        <dbReference type="ARBA" id="ARBA00022519"/>
    </source>
</evidence>
<keyword evidence="8" id="KW-1185">Reference proteome</keyword>
<evidence type="ECO:0000313" key="8">
    <source>
        <dbReference type="Proteomes" id="UP000620550"/>
    </source>
</evidence>
<evidence type="ECO:0000256" key="4">
    <source>
        <dbReference type="ARBA" id="ARBA00023136"/>
    </source>
</evidence>
<dbReference type="EMBL" id="BNAF01000008">
    <property type="protein sequence ID" value="GHE38729.1"/>
    <property type="molecule type" value="Genomic_DNA"/>
</dbReference>
<dbReference type="InterPro" id="IPR043461">
    <property type="entry name" value="LpxH-like"/>
</dbReference>